<dbReference type="AlphaFoldDB" id="A0A150Y2V4"/>
<sequence>MNIVSIFERSKDCLYAVLYEGEALDALRNLQEQWSDYEELRKFFIQYKKDYEAYYGKTKINEIVEKAVDDADNLFEWLFELAEDETGNNLNQFFKPLHNKEKDTVYDLQQLKAYGNQHNSFLRVYAIRYGNSFVITGGAIKLTDGMIERPHTKAELYKLDLVKKYLEEGEDAEFVYLDI</sequence>
<organism evidence="4 5">
    <name type="scientific">Roseivirga seohaensis</name>
    <dbReference type="NCBI Taxonomy" id="1914963"/>
    <lineage>
        <taxon>Bacteria</taxon>
        <taxon>Pseudomonadati</taxon>
        <taxon>Bacteroidota</taxon>
        <taxon>Cytophagia</taxon>
        <taxon>Cytophagales</taxon>
        <taxon>Roseivirgaceae</taxon>
        <taxon>Roseivirga</taxon>
    </lineage>
</organism>
<accession>A0A150Y2V4</accession>
<dbReference type="GO" id="GO:0005576">
    <property type="term" value="C:extracellular region"/>
    <property type="evidence" value="ECO:0007669"/>
    <property type="project" value="UniProtKB-SubCell"/>
</dbReference>
<dbReference type="Proteomes" id="UP000075663">
    <property type="component" value="Unassembled WGS sequence"/>
</dbReference>
<evidence type="ECO:0000256" key="3">
    <source>
        <dbReference type="ARBA" id="ARBA00023026"/>
    </source>
</evidence>
<name>A0A150Y2V4_9BACT</name>
<dbReference type="STRING" id="1914963.AWW67_16220"/>
<evidence type="ECO:0000256" key="1">
    <source>
        <dbReference type="ARBA" id="ARBA00004613"/>
    </source>
</evidence>
<comment type="caution">
    <text evidence="4">The sequence shown here is derived from an EMBL/GenBank/DDBJ whole genome shotgun (WGS) entry which is preliminary data.</text>
</comment>
<gene>
    <name evidence="4" type="ORF">AWW67_16220</name>
</gene>
<dbReference type="Pfam" id="PF03534">
    <property type="entry name" value="SpvB"/>
    <property type="match status" value="1"/>
</dbReference>
<evidence type="ECO:0000313" key="5">
    <source>
        <dbReference type="Proteomes" id="UP000075663"/>
    </source>
</evidence>
<reference evidence="4 5" key="1">
    <citation type="submission" date="2016-01" db="EMBL/GenBank/DDBJ databases">
        <title>Genome sequencing of Roseivirga seohaensis SW-152.</title>
        <authorList>
            <person name="Selvaratnam C."/>
            <person name="Thevarajoo S."/>
            <person name="Goh K.M."/>
            <person name="Ee R."/>
            <person name="Chan K.-G."/>
            <person name="Chong C.S."/>
        </authorList>
    </citation>
    <scope>NUCLEOTIDE SEQUENCE [LARGE SCALE GENOMIC DNA]</scope>
    <source>
        <strain evidence="4 5">SW-152</strain>
    </source>
</reference>
<dbReference type="InterPro" id="IPR003284">
    <property type="entry name" value="Sal_SpvB"/>
</dbReference>
<dbReference type="EMBL" id="LRPB01000005">
    <property type="protein sequence ID" value="KYG85256.1"/>
    <property type="molecule type" value="Genomic_DNA"/>
</dbReference>
<keyword evidence="3" id="KW-0843">Virulence</keyword>
<evidence type="ECO:0000313" key="4">
    <source>
        <dbReference type="EMBL" id="KYG85256.1"/>
    </source>
</evidence>
<dbReference type="RefSeq" id="WP_062300207.1">
    <property type="nucleotide sequence ID" value="NZ_LRPB01000005.1"/>
</dbReference>
<protein>
    <submittedName>
        <fullName evidence="4">Uncharacterized protein</fullName>
    </submittedName>
</protein>
<dbReference type="GO" id="GO:0005737">
    <property type="term" value="C:cytoplasm"/>
    <property type="evidence" value="ECO:0007669"/>
    <property type="project" value="InterPro"/>
</dbReference>
<evidence type="ECO:0000256" key="2">
    <source>
        <dbReference type="ARBA" id="ARBA00022525"/>
    </source>
</evidence>
<comment type="subcellular location">
    <subcellularLocation>
        <location evidence="1">Secreted</location>
    </subcellularLocation>
</comment>
<proteinExistence type="predicted"/>
<keyword evidence="2" id="KW-0964">Secreted</keyword>